<dbReference type="AlphaFoldDB" id="A0AAX4IUH1"/>
<dbReference type="GeneID" id="87948408"/>
<dbReference type="EMBL" id="CP137312">
    <property type="protein sequence ID" value="WQF86894.1"/>
    <property type="molecule type" value="Genomic_DNA"/>
</dbReference>
<dbReference type="KEGG" id="cdet:87948408"/>
<protein>
    <submittedName>
        <fullName evidence="1">Uncharacterized protein</fullName>
    </submittedName>
</protein>
<organism evidence="1 2">
    <name type="scientific">Colletotrichum destructivum</name>
    <dbReference type="NCBI Taxonomy" id="34406"/>
    <lineage>
        <taxon>Eukaryota</taxon>
        <taxon>Fungi</taxon>
        <taxon>Dikarya</taxon>
        <taxon>Ascomycota</taxon>
        <taxon>Pezizomycotina</taxon>
        <taxon>Sordariomycetes</taxon>
        <taxon>Hypocreomycetidae</taxon>
        <taxon>Glomerellales</taxon>
        <taxon>Glomerellaceae</taxon>
        <taxon>Colletotrichum</taxon>
        <taxon>Colletotrichum destructivum species complex</taxon>
    </lineage>
</organism>
<reference evidence="2" key="1">
    <citation type="journal article" date="2023" name="bioRxiv">
        <title>Complete genome of the Medicago anthracnose fungus, Colletotrichum destructivum, reveals a mini-chromosome-like region within a core chromosome.</title>
        <authorList>
            <person name="Lapalu N."/>
            <person name="Simon A."/>
            <person name="Lu A."/>
            <person name="Plaumann P.-L."/>
            <person name="Amselem J."/>
            <person name="Pigne S."/>
            <person name="Auger A."/>
            <person name="Koch C."/>
            <person name="Dallery J.-F."/>
            <person name="O'Connell R.J."/>
        </authorList>
    </citation>
    <scope>NUCLEOTIDE SEQUENCE [LARGE SCALE GENOMIC DNA]</scope>
    <source>
        <strain evidence="2">CBS 520.97</strain>
    </source>
</reference>
<gene>
    <name evidence="1" type="ORF">CDEST_11908</name>
</gene>
<evidence type="ECO:0000313" key="1">
    <source>
        <dbReference type="EMBL" id="WQF86894.1"/>
    </source>
</evidence>
<keyword evidence="2" id="KW-1185">Reference proteome</keyword>
<sequence length="112" mass="12831">MDLAMSSMLPERLQCVSSSRLTLTRPNQVLSIFAHRIFKASGPVQHLQLPSMGRLGWLDVTACHSTKSDIGIPTDRPHLIGACQQVWSWMPSLSVDRRHHRRRRTHVLLEKR</sequence>
<evidence type="ECO:0000313" key="2">
    <source>
        <dbReference type="Proteomes" id="UP001322277"/>
    </source>
</evidence>
<dbReference type="RefSeq" id="XP_062784115.1">
    <property type="nucleotide sequence ID" value="XM_062928064.1"/>
</dbReference>
<accession>A0AAX4IUH1</accession>
<dbReference type="Proteomes" id="UP001322277">
    <property type="component" value="Chromosome 8"/>
</dbReference>
<name>A0AAX4IUH1_9PEZI</name>
<proteinExistence type="predicted"/>